<evidence type="ECO:0000313" key="1">
    <source>
        <dbReference type="EMBL" id="KAI3825096.1"/>
    </source>
</evidence>
<protein>
    <submittedName>
        <fullName evidence="1">Uncharacterized protein</fullName>
    </submittedName>
</protein>
<evidence type="ECO:0000313" key="2">
    <source>
        <dbReference type="Proteomes" id="UP001056120"/>
    </source>
</evidence>
<dbReference type="Proteomes" id="UP001056120">
    <property type="component" value="Linkage Group LG02"/>
</dbReference>
<gene>
    <name evidence="1" type="ORF">L1987_06572</name>
</gene>
<proteinExistence type="predicted"/>
<organism evidence="1 2">
    <name type="scientific">Smallanthus sonchifolius</name>
    <dbReference type="NCBI Taxonomy" id="185202"/>
    <lineage>
        <taxon>Eukaryota</taxon>
        <taxon>Viridiplantae</taxon>
        <taxon>Streptophyta</taxon>
        <taxon>Embryophyta</taxon>
        <taxon>Tracheophyta</taxon>
        <taxon>Spermatophyta</taxon>
        <taxon>Magnoliopsida</taxon>
        <taxon>eudicotyledons</taxon>
        <taxon>Gunneridae</taxon>
        <taxon>Pentapetalae</taxon>
        <taxon>asterids</taxon>
        <taxon>campanulids</taxon>
        <taxon>Asterales</taxon>
        <taxon>Asteraceae</taxon>
        <taxon>Asteroideae</taxon>
        <taxon>Heliantheae alliance</taxon>
        <taxon>Millerieae</taxon>
        <taxon>Smallanthus</taxon>
    </lineage>
</organism>
<dbReference type="EMBL" id="CM042019">
    <property type="protein sequence ID" value="KAI3825096.1"/>
    <property type="molecule type" value="Genomic_DNA"/>
</dbReference>
<reference evidence="1 2" key="2">
    <citation type="journal article" date="2022" name="Mol. Ecol. Resour.">
        <title>The genomes of chicory, endive, great burdock and yacon provide insights into Asteraceae paleo-polyploidization history and plant inulin production.</title>
        <authorList>
            <person name="Fan W."/>
            <person name="Wang S."/>
            <person name="Wang H."/>
            <person name="Wang A."/>
            <person name="Jiang F."/>
            <person name="Liu H."/>
            <person name="Zhao H."/>
            <person name="Xu D."/>
            <person name="Zhang Y."/>
        </authorList>
    </citation>
    <scope>NUCLEOTIDE SEQUENCE [LARGE SCALE GENOMIC DNA]</scope>
    <source>
        <strain evidence="2">cv. Yunnan</strain>
        <tissue evidence="1">Leaves</tissue>
    </source>
</reference>
<name>A0ACB9JYI1_9ASTR</name>
<reference evidence="2" key="1">
    <citation type="journal article" date="2022" name="Mol. Ecol. Resour.">
        <title>The genomes of chicory, endive, great burdock and yacon provide insights into Asteraceae palaeo-polyploidization history and plant inulin production.</title>
        <authorList>
            <person name="Fan W."/>
            <person name="Wang S."/>
            <person name="Wang H."/>
            <person name="Wang A."/>
            <person name="Jiang F."/>
            <person name="Liu H."/>
            <person name="Zhao H."/>
            <person name="Xu D."/>
            <person name="Zhang Y."/>
        </authorList>
    </citation>
    <scope>NUCLEOTIDE SEQUENCE [LARGE SCALE GENOMIC DNA]</scope>
    <source>
        <strain evidence="2">cv. Yunnan</strain>
    </source>
</reference>
<accession>A0ACB9JYI1</accession>
<sequence>MVTPFFENSSLSLSLIRLGTFISVHSPSLPTSKKMNRCNKSPFTLLLYLIFPTPTCRNQFGEAGKIIRNQFEFCPMLQRILKLKREEDISHAATKQRKCLKCKKPGHNSRNCDKFNLNVNPSDGASFSRVNTLIE</sequence>
<keyword evidence="2" id="KW-1185">Reference proteome</keyword>
<comment type="caution">
    <text evidence="1">The sequence shown here is derived from an EMBL/GenBank/DDBJ whole genome shotgun (WGS) entry which is preliminary data.</text>
</comment>